<dbReference type="Proteomes" id="UP001341840">
    <property type="component" value="Unassembled WGS sequence"/>
</dbReference>
<comment type="caution">
    <text evidence="1">The sequence shown here is derived from an EMBL/GenBank/DDBJ whole genome shotgun (WGS) entry which is preliminary data.</text>
</comment>
<proteinExistence type="predicted"/>
<reference evidence="1 2" key="1">
    <citation type="journal article" date="2023" name="Plants (Basel)">
        <title>Bridging the Gap: Combining Genomics and Transcriptomics Approaches to Understand Stylosanthes scabra, an Orphan Legume from the Brazilian Caatinga.</title>
        <authorList>
            <person name="Ferreira-Neto J.R.C."/>
            <person name="da Silva M.D."/>
            <person name="Binneck E."/>
            <person name="de Melo N.F."/>
            <person name="da Silva R.H."/>
            <person name="de Melo A.L.T.M."/>
            <person name="Pandolfi V."/>
            <person name="Bustamante F.O."/>
            <person name="Brasileiro-Vidal A.C."/>
            <person name="Benko-Iseppon A.M."/>
        </authorList>
    </citation>
    <scope>NUCLEOTIDE SEQUENCE [LARGE SCALE GENOMIC DNA]</scope>
    <source>
        <tissue evidence="1">Leaves</tissue>
    </source>
</reference>
<gene>
    <name evidence="1" type="ORF">PIB30_058566</name>
</gene>
<keyword evidence="2" id="KW-1185">Reference proteome</keyword>
<evidence type="ECO:0000313" key="2">
    <source>
        <dbReference type="Proteomes" id="UP001341840"/>
    </source>
</evidence>
<name>A0ABU6ZIR8_9FABA</name>
<sequence>MWRKKHHQILQKLRFVIPLEKPKNSLGFKEEIQVYEIPSHGSTARTPISAWETFPSRIMVLLSTYEGSMQTLSIVIQKGAANSFSGFIILNLLKNQVAKNTC</sequence>
<evidence type="ECO:0000313" key="1">
    <source>
        <dbReference type="EMBL" id="MED6221845.1"/>
    </source>
</evidence>
<dbReference type="EMBL" id="JASCZI010272354">
    <property type="protein sequence ID" value="MED6221845.1"/>
    <property type="molecule type" value="Genomic_DNA"/>
</dbReference>
<protein>
    <submittedName>
        <fullName evidence="1">Uncharacterized protein</fullName>
    </submittedName>
</protein>
<organism evidence="1 2">
    <name type="scientific">Stylosanthes scabra</name>
    <dbReference type="NCBI Taxonomy" id="79078"/>
    <lineage>
        <taxon>Eukaryota</taxon>
        <taxon>Viridiplantae</taxon>
        <taxon>Streptophyta</taxon>
        <taxon>Embryophyta</taxon>
        <taxon>Tracheophyta</taxon>
        <taxon>Spermatophyta</taxon>
        <taxon>Magnoliopsida</taxon>
        <taxon>eudicotyledons</taxon>
        <taxon>Gunneridae</taxon>
        <taxon>Pentapetalae</taxon>
        <taxon>rosids</taxon>
        <taxon>fabids</taxon>
        <taxon>Fabales</taxon>
        <taxon>Fabaceae</taxon>
        <taxon>Papilionoideae</taxon>
        <taxon>50 kb inversion clade</taxon>
        <taxon>dalbergioids sensu lato</taxon>
        <taxon>Dalbergieae</taxon>
        <taxon>Pterocarpus clade</taxon>
        <taxon>Stylosanthes</taxon>
    </lineage>
</organism>
<accession>A0ABU6ZIR8</accession>